<name>A0A369J511_HYPMA</name>
<evidence type="ECO:0000313" key="2">
    <source>
        <dbReference type="EMBL" id="RDB14783.1"/>
    </source>
</evidence>
<evidence type="ECO:0000256" key="1">
    <source>
        <dbReference type="SAM" id="MobiDB-lite"/>
    </source>
</evidence>
<comment type="caution">
    <text evidence="2">The sequence shown here is derived from an EMBL/GenBank/DDBJ whole genome shotgun (WGS) entry which is preliminary data.</text>
</comment>
<accession>A0A369J511</accession>
<keyword evidence="3" id="KW-1185">Reference proteome</keyword>
<dbReference type="InParanoid" id="A0A369J511"/>
<evidence type="ECO:0000313" key="3">
    <source>
        <dbReference type="Proteomes" id="UP000076154"/>
    </source>
</evidence>
<proteinExistence type="predicted"/>
<sequence length="70" mass="7736">MTGTHESTYGAEWKTSRQHESHQYVYGIPELSSLKLVPTSSPYHSDIYADQTLSSFIDDVSANTTSGVLI</sequence>
<organism evidence="2 3">
    <name type="scientific">Hypsizygus marmoreus</name>
    <name type="common">White beech mushroom</name>
    <name type="synonym">Agaricus marmoreus</name>
    <dbReference type="NCBI Taxonomy" id="39966"/>
    <lineage>
        <taxon>Eukaryota</taxon>
        <taxon>Fungi</taxon>
        <taxon>Dikarya</taxon>
        <taxon>Basidiomycota</taxon>
        <taxon>Agaricomycotina</taxon>
        <taxon>Agaricomycetes</taxon>
        <taxon>Agaricomycetidae</taxon>
        <taxon>Agaricales</taxon>
        <taxon>Tricholomatineae</taxon>
        <taxon>Lyophyllaceae</taxon>
        <taxon>Hypsizygus</taxon>
    </lineage>
</organism>
<protein>
    <submittedName>
        <fullName evidence="2">Uncharacterized protein</fullName>
    </submittedName>
</protein>
<reference evidence="2" key="1">
    <citation type="submission" date="2018-04" db="EMBL/GenBank/DDBJ databases">
        <title>Whole genome sequencing of Hypsizygus marmoreus.</title>
        <authorList>
            <person name="Choi I.-G."/>
            <person name="Min B."/>
            <person name="Kim J.-G."/>
            <person name="Kim S."/>
            <person name="Oh Y.-L."/>
            <person name="Kong W.-S."/>
            <person name="Park H."/>
            <person name="Jeong J."/>
            <person name="Song E.-S."/>
        </authorList>
    </citation>
    <scope>NUCLEOTIDE SEQUENCE [LARGE SCALE GENOMIC DNA]</scope>
    <source>
        <strain evidence="2">51987-8</strain>
    </source>
</reference>
<dbReference type="Proteomes" id="UP000076154">
    <property type="component" value="Unassembled WGS sequence"/>
</dbReference>
<dbReference type="EMBL" id="LUEZ02000096">
    <property type="protein sequence ID" value="RDB14783.1"/>
    <property type="molecule type" value="Genomic_DNA"/>
</dbReference>
<dbReference type="AlphaFoldDB" id="A0A369J511"/>
<feature type="region of interest" description="Disordered" evidence="1">
    <location>
        <begin position="1"/>
        <end position="20"/>
    </location>
</feature>
<gene>
    <name evidence="2" type="ORF">Hypma_016599</name>
</gene>